<feature type="compositionally biased region" description="Acidic residues" evidence="5">
    <location>
        <begin position="340"/>
        <end position="354"/>
    </location>
</feature>
<feature type="compositionally biased region" description="Basic and acidic residues" evidence="5">
    <location>
        <begin position="326"/>
        <end position="339"/>
    </location>
</feature>
<accession>A0ABQ7TMG8</accession>
<reference evidence="6 7" key="1">
    <citation type="journal article" date="2022" name="Gigascience">
        <title>A chromosome-level genome assembly and annotation of the desert horned lizard, Phrynosoma platyrhinos, provides insight into chromosomal rearrangements among reptiles.</title>
        <authorList>
            <person name="Koochekian N."/>
            <person name="Ascanio A."/>
            <person name="Farleigh K."/>
            <person name="Card D.C."/>
            <person name="Schield D.R."/>
            <person name="Castoe T.A."/>
            <person name="Jezkova T."/>
        </authorList>
    </citation>
    <scope>NUCLEOTIDE SEQUENCE [LARGE SCALE GENOMIC DNA]</scope>
    <source>
        <strain evidence="6">NK-2021</strain>
    </source>
</reference>
<dbReference type="Proteomes" id="UP000826234">
    <property type="component" value="Unassembled WGS sequence"/>
</dbReference>
<dbReference type="InterPro" id="IPR006709">
    <property type="entry name" value="SSU_processome_Utp14"/>
</dbReference>
<evidence type="ECO:0000256" key="4">
    <source>
        <dbReference type="ARBA" id="ARBA00023242"/>
    </source>
</evidence>
<proteinExistence type="inferred from homology"/>
<comment type="subcellular location">
    <subcellularLocation>
        <location evidence="1">Nucleus</location>
        <location evidence="1">Nucleolus</location>
    </subcellularLocation>
</comment>
<comment type="similarity">
    <text evidence="2">Belongs to the UTP14 family.</text>
</comment>
<protein>
    <recommendedName>
        <fullName evidence="8">U3 small nucleolar RNA-associated protein 14 homolog A</fullName>
    </recommendedName>
</protein>
<comment type="caution">
    <text evidence="6">The sequence shown here is derived from an EMBL/GenBank/DDBJ whole genome shotgun (WGS) entry which is preliminary data.</text>
</comment>
<dbReference type="PANTHER" id="PTHR14150:SF12">
    <property type="entry name" value="U3 SMALL NUCLEOLAR RNA-ASSOCIATED PROTEIN 14 HOMOLOG A"/>
    <property type="match status" value="1"/>
</dbReference>
<evidence type="ECO:0000256" key="5">
    <source>
        <dbReference type="SAM" id="MobiDB-lite"/>
    </source>
</evidence>
<evidence type="ECO:0008006" key="8">
    <source>
        <dbReference type="Google" id="ProtNLM"/>
    </source>
</evidence>
<feature type="compositionally biased region" description="Basic and acidic residues" evidence="5">
    <location>
        <begin position="381"/>
        <end position="395"/>
    </location>
</feature>
<gene>
    <name evidence="6" type="ORF">JD844_004482</name>
</gene>
<sequence>MLYGKRFAAFAKGISSTCCGVSLPGEEPKGLETLSLLMAALEEEEPEDDEEAAKRHRQLVDALSTLSGGKRLRAAERTEASRQISEFDIGRGADEKVLLSELLQSASATPGLRHIRKQLNKAQQKKAVQLPLSKEENERVVREAAYTQTAQALAKWDPVVQQNRRAEQLIFPLQQESVAVAPVEEVMSSWQARTPLEQEIFSLLHKAQQPVKDPLLTPQEKASLQAMSLEEVSPTPSRFVYPCRLGSALTCQYHRALRKGKSRKVLQEFEMLQKSNPEAALEQLEKMEKKRIEERMSLKHQNKGRIACTNSCPSPQARQAMQEQLARNKELTQKARPASESEEEGNNSEVEESLIPDVVNDGHIGMDPSNPWMLGKTCTNPREDLPAQPKDGGKSDEEEALLQSLVEPQQDLQSNTELQDPSEEEMIQLLPDVLPAAPPSPVPQGPLLNETLDRLCTLEDVAALEPEEVFQEDQAPPSKEAELLQPIEAKSSLQAKDTPDLLQTKFKPAKKPAKRKALIDLKAVLAEAPQAVQCPLVPTVVQDELDTDTDQRRVIREAFANDNVMTDFMKEKRRAEEADKPKAIDLVLPGWGEWGGTGLRPSAKKRRRFFIKPISQTQRRDKHLPHVILSEQRNISAAAHQVNQLPFPFENSQQFERSIQAPVGPTWNTQHAFQRLTAPRIITHPGHIIRPISAEDANLPNQMVKANGTRQKPDLELIVSPHKDRPQRIVVKKKKKAR</sequence>
<evidence type="ECO:0000256" key="2">
    <source>
        <dbReference type="ARBA" id="ARBA00007774"/>
    </source>
</evidence>
<dbReference type="PANTHER" id="PTHR14150">
    <property type="entry name" value="U3 SMALL NUCLEOLAR RNA-ASSOCIATED PROTEIN 14"/>
    <property type="match status" value="1"/>
</dbReference>
<feature type="compositionally biased region" description="Polar residues" evidence="5">
    <location>
        <begin position="308"/>
        <end position="322"/>
    </location>
</feature>
<name>A0ABQ7TMG8_PHRPL</name>
<feature type="region of interest" description="Disordered" evidence="5">
    <location>
        <begin position="299"/>
        <end position="398"/>
    </location>
</feature>
<keyword evidence="7" id="KW-1185">Reference proteome</keyword>
<evidence type="ECO:0000313" key="6">
    <source>
        <dbReference type="EMBL" id="KAH0631019.1"/>
    </source>
</evidence>
<evidence type="ECO:0000313" key="7">
    <source>
        <dbReference type="Proteomes" id="UP000826234"/>
    </source>
</evidence>
<dbReference type="Pfam" id="PF04615">
    <property type="entry name" value="Utp14"/>
    <property type="match status" value="3"/>
</dbReference>
<keyword evidence="3" id="KW-0597">Phosphoprotein</keyword>
<dbReference type="EMBL" id="JAIPUX010000415">
    <property type="protein sequence ID" value="KAH0631019.1"/>
    <property type="molecule type" value="Genomic_DNA"/>
</dbReference>
<organism evidence="6 7">
    <name type="scientific">Phrynosoma platyrhinos</name>
    <name type="common">Desert horned lizard</name>
    <dbReference type="NCBI Taxonomy" id="52577"/>
    <lineage>
        <taxon>Eukaryota</taxon>
        <taxon>Metazoa</taxon>
        <taxon>Chordata</taxon>
        <taxon>Craniata</taxon>
        <taxon>Vertebrata</taxon>
        <taxon>Euteleostomi</taxon>
        <taxon>Lepidosauria</taxon>
        <taxon>Squamata</taxon>
        <taxon>Bifurcata</taxon>
        <taxon>Unidentata</taxon>
        <taxon>Episquamata</taxon>
        <taxon>Toxicofera</taxon>
        <taxon>Iguania</taxon>
        <taxon>Phrynosomatidae</taxon>
        <taxon>Phrynosomatinae</taxon>
        <taxon>Phrynosoma</taxon>
    </lineage>
</organism>
<keyword evidence="4" id="KW-0539">Nucleus</keyword>
<evidence type="ECO:0000256" key="1">
    <source>
        <dbReference type="ARBA" id="ARBA00004604"/>
    </source>
</evidence>
<evidence type="ECO:0000256" key="3">
    <source>
        <dbReference type="ARBA" id="ARBA00022553"/>
    </source>
</evidence>